<organism evidence="2">
    <name type="scientific">Homalodisca liturata</name>
    <dbReference type="NCBI Taxonomy" id="320908"/>
    <lineage>
        <taxon>Eukaryota</taxon>
        <taxon>Metazoa</taxon>
        <taxon>Ecdysozoa</taxon>
        <taxon>Arthropoda</taxon>
        <taxon>Hexapoda</taxon>
        <taxon>Insecta</taxon>
        <taxon>Pterygota</taxon>
        <taxon>Neoptera</taxon>
        <taxon>Paraneoptera</taxon>
        <taxon>Hemiptera</taxon>
        <taxon>Auchenorrhyncha</taxon>
        <taxon>Membracoidea</taxon>
        <taxon>Cicadellidae</taxon>
        <taxon>Cicadellinae</taxon>
        <taxon>Proconiini</taxon>
        <taxon>Homalodisca</taxon>
    </lineage>
</organism>
<feature type="region of interest" description="Disordered" evidence="1">
    <location>
        <begin position="126"/>
        <end position="164"/>
    </location>
</feature>
<feature type="compositionally biased region" description="Basic residues" evidence="1">
    <location>
        <begin position="13"/>
        <end position="22"/>
    </location>
</feature>
<feature type="region of interest" description="Disordered" evidence="1">
    <location>
        <begin position="1"/>
        <end position="31"/>
    </location>
</feature>
<dbReference type="EMBL" id="GECU01008369">
    <property type="protein sequence ID" value="JAS99337.1"/>
    <property type="molecule type" value="Transcribed_RNA"/>
</dbReference>
<proteinExistence type="predicted"/>
<feature type="compositionally biased region" description="Low complexity" evidence="1">
    <location>
        <begin position="139"/>
        <end position="149"/>
    </location>
</feature>
<sequence>LVPVDAANMTGRRERRRQRREARKHEEGSLGKELVKHAVKSIFMPHHAVPAAVHALEYAKLGTKVVQHFTKSTENLNDKSAIHPDVSGRSLNVSPTSHMGAPCMDTLSTSSNTSSATVGSCTSQSMYATSTDRTPNSPYPAEYSSESYSLPGYTPSAPPPPRPM</sequence>
<feature type="non-terminal residue" evidence="2">
    <location>
        <position position="1"/>
    </location>
</feature>
<protein>
    <submittedName>
        <fullName evidence="2">Uncharacterized protein</fullName>
    </submittedName>
</protein>
<accession>A0A1B6JJJ2</accession>
<evidence type="ECO:0000313" key="2">
    <source>
        <dbReference type="EMBL" id="JAS99337.1"/>
    </source>
</evidence>
<feature type="compositionally biased region" description="Polar residues" evidence="1">
    <location>
        <begin position="126"/>
        <end position="136"/>
    </location>
</feature>
<name>A0A1B6JJJ2_9HEMI</name>
<reference evidence="2" key="1">
    <citation type="submission" date="2015-11" db="EMBL/GenBank/DDBJ databases">
        <title>De novo transcriptome assembly of four potential Pierce s Disease insect vectors from Arizona vineyards.</title>
        <authorList>
            <person name="Tassone E.E."/>
        </authorList>
    </citation>
    <scope>NUCLEOTIDE SEQUENCE</scope>
</reference>
<dbReference type="AlphaFoldDB" id="A0A1B6JJJ2"/>
<evidence type="ECO:0000256" key="1">
    <source>
        <dbReference type="SAM" id="MobiDB-lite"/>
    </source>
</evidence>
<gene>
    <name evidence="2" type="ORF">g.6144</name>
</gene>